<organism evidence="1">
    <name type="scientific">uncultured bacterium</name>
    <name type="common">gcode 4</name>
    <dbReference type="NCBI Taxonomy" id="1234023"/>
    <lineage>
        <taxon>Bacteria</taxon>
        <taxon>environmental samples</taxon>
    </lineage>
</organism>
<sequence length="71" mass="8534">MATTSRIWMNPLIVYDDTIPSSQSTIRITAIVSNIKLRLWFRNTYYTQTQINVKKWHQNNVQLRKLAYNKF</sequence>
<reference evidence="1" key="1">
    <citation type="journal article" date="2012" name="Science">
        <title>Fermentation, hydrogen, and sulfur metabolism in multiple uncultivated bacterial phyla.</title>
        <authorList>
            <person name="Wrighton K.C."/>
            <person name="Thomas B.C."/>
            <person name="Sharon I."/>
            <person name="Miller C.S."/>
            <person name="Castelle C.J."/>
            <person name="VerBerkmoes N.C."/>
            <person name="Wilkins M.J."/>
            <person name="Hettich R.L."/>
            <person name="Lipton M.S."/>
            <person name="Williams K.H."/>
            <person name="Long P.E."/>
            <person name="Banfield J.F."/>
        </authorList>
    </citation>
    <scope>NUCLEOTIDE SEQUENCE [LARGE SCALE GENOMIC DNA]</scope>
</reference>
<protein>
    <submittedName>
        <fullName evidence="1">Uncharacterized protein</fullName>
    </submittedName>
</protein>
<comment type="caution">
    <text evidence="1">The sequence shown here is derived from an EMBL/GenBank/DDBJ whole genome shotgun (WGS) entry which is preliminary data.</text>
</comment>
<accession>K2FWA0</accession>
<name>K2FWA0_9BACT</name>
<gene>
    <name evidence="1" type="ORF">ACD_3C00232G0004</name>
</gene>
<proteinExistence type="predicted"/>
<evidence type="ECO:0000313" key="1">
    <source>
        <dbReference type="EMBL" id="EKE27258.1"/>
    </source>
</evidence>
<dbReference type="AlphaFoldDB" id="K2FWA0"/>
<dbReference type="EMBL" id="AMFJ01000506">
    <property type="protein sequence ID" value="EKE27258.1"/>
    <property type="molecule type" value="Genomic_DNA"/>
</dbReference>